<evidence type="ECO:0000256" key="1">
    <source>
        <dbReference type="SAM" id="SignalP"/>
    </source>
</evidence>
<dbReference type="OrthoDB" id="9787053at2"/>
<dbReference type="InterPro" id="IPR008869">
    <property type="entry name" value="MlaC/ttg2D"/>
</dbReference>
<dbReference type="PANTHER" id="PTHR36573">
    <property type="entry name" value="INTERMEMBRANE PHOSPHOLIPID TRANSPORT SYSTEM BINDING PROTEIN MLAC"/>
    <property type="match status" value="1"/>
</dbReference>
<dbReference type="AlphaFoldDB" id="A0A344J7G0"/>
<protein>
    <submittedName>
        <fullName evidence="2">Organic solvent ABC transporter</fullName>
    </submittedName>
</protein>
<name>A0A344J7G0_9GAMM</name>
<keyword evidence="1" id="KW-0732">Signal</keyword>
<dbReference type="EMBL" id="CP029556">
    <property type="protein sequence ID" value="AXA84970.1"/>
    <property type="molecule type" value="Genomic_DNA"/>
</dbReference>
<proteinExistence type="predicted"/>
<dbReference type="Gene3D" id="3.10.450.710">
    <property type="entry name" value="Tgt2/MlaC"/>
    <property type="match status" value="1"/>
</dbReference>
<dbReference type="Proteomes" id="UP000251842">
    <property type="component" value="Chromosome"/>
</dbReference>
<gene>
    <name evidence="2" type="ORF">DCD74_10025</name>
</gene>
<accession>A0A344J7G0</accession>
<dbReference type="PIRSF" id="PIRSF004649">
    <property type="entry name" value="MlaC"/>
    <property type="match status" value="1"/>
</dbReference>
<evidence type="ECO:0000313" key="3">
    <source>
        <dbReference type="Proteomes" id="UP000251842"/>
    </source>
</evidence>
<keyword evidence="3" id="KW-1185">Reference proteome</keyword>
<dbReference type="RefSeq" id="WP_112927182.1">
    <property type="nucleotide sequence ID" value="NZ_CP029556.1"/>
</dbReference>
<feature type="signal peptide" evidence="1">
    <location>
        <begin position="1"/>
        <end position="22"/>
    </location>
</feature>
<dbReference type="KEGG" id="lue:DCD74_10025"/>
<evidence type="ECO:0000313" key="2">
    <source>
        <dbReference type="EMBL" id="AXA84970.1"/>
    </source>
</evidence>
<reference evidence="3" key="1">
    <citation type="submission" date="2018-05" db="EMBL/GenBank/DDBJ databases">
        <title>Luteimonas pekinense sp. nov., isolated from human Meibomian gland secretions, Beijing, China.</title>
        <authorList>
            <person name="Wen T."/>
            <person name="Bai H."/>
            <person name="Lv H."/>
        </authorList>
    </citation>
    <scope>NUCLEOTIDE SEQUENCE [LARGE SCALE GENOMIC DNA]</scope>
    <source>
        <strain evidence="3">83-4</strain>
    </source>
</reference>
<dbReference type="InterPro" id="IPR042245">
    <property type="entry name" value="Tgt2/MlaC_sf"/>
</dbReference>
<dbReference type="PANTHER" id="PTHR36573:SF1">
    <property type="entry name" value="INTERMEMBRANE PHOSPHOLIPID TRANSPORT SYSTEM BINDING PROTEIN MLAC"/>
    <property type="match status" value="1"/>
</dbReference>
<feature type="chain" id="PRO_5016964974" evidence="1">
    <location>
        <begin position="23"/>
        <end position="220"/>
    </location>
</feature>
<organism evidence="2 3">
    <name type="scientific">Solilutibacter oculi</name>
    <dbReference type="NCBI Taxonomy" id="2698682"/>
    <lineage>
        <taxon>Bacteria</taxon>
        <taxon>Pseudomonadati</taxon>
        <taxon>Pseudomonadota</taxon>
        <taxon>Gammaproteobacteria</taxon>
        <taxon>Lysobacterales</taxon>
        <taxon>Lysobacteraceae</taxon>
        <taxon>Solilutibacter</taxon>
    </lineage>
</organism>
<sequence length="220" mass="23880">MTRSLLSLAIAASFVFVAPVQAQALKKPAPAAASQSMVGSPSKLVLDNSTRVLSTLEKRRAEFTKNRGALRAFVSSEFDQMFDREYAARLVLGRHARGASDADVKVFSDALADNLMGRYGTSLLDFNTALRVRIKSETALPGGRGVRVSSELLRAGGEPIPVDYLMRKVGSTWQVFDVMVEGVSFVQTFRNQFDAPLAQKGIRAVAAELQTGKIQADAKR</sequence>
<dbReference type="Pfam" id="PF05494">
    <property type="entry name" value="MlaC"/>
    <property type="match status" value="1"/>
</dbReference>